<gene>
    <name evidence="1" type="ORF">SCALOS_LOCUS7386</name>
</gene>
<keyword evidence="2" id="KW-1185">Reference proteome</keyword>
<feature type="non-terminal residue" evidence="1">
    <location>
        <position position="166"/>
    </location>
</feature>
<organism evidence="1 2">
    <name type="scientific">Scutellospora calospora</name>
    <dbReference type="NCBI Taxonomy" id="85575"/>
    <lineage>
        <taxon>Eukaryota</taxon>
        <taxon>Fungi</taxon>
        <taxon>Fungi incertae sedis</taxon>
        <taxon>Mucoromycota</taxon>
        <taxon>Glomeromycotina</taxon>
        <taxon>Glomeromycetes</taxon>
        <taxon>Diversisporales</taxon>
        <taxon>Gigasporaceae</taxon>
        <taxon>Scutellospora</taxon>
    </lineage>
</organism>
<protein>
    <submittedName>
        <fullName evidence="1">3163_t:CDS:1</fullName>
    </submittedName>
</protein>
<accession>A0ACA9MV72</accession>
<proteinExistence type="predicted"/>
<sequence>TTANNIDNESSTTLEEENNPHQLKNLNWPKIYPWVYRGEGQLNKYIFCYWCKEASKNNNFSKGCRYFKKQSLDCHITTSDHEIVCAARMQSQATLYSSFAIQARNNQINIIKNMRNIYFLIQHNLSTNIFKSLYKLSKLQPPYSSYQNNVTAREFIESIGYIIEQE</sequence>
<dbReference type="Proteomes" id="UP000789860">
    <property type="component" value="Unassembled WGS sequence"/>
</dbReference>
<feature type="non-terminal residue" evidence="1">
    <location>
        <position position="1"/>
    </location>
</feature>
<comment type="caution">
    <text evidence="1">The sequence shown here is derived from an EMBL/GenBank/DDBJ whole genome shotgun (WGS) entry which is preliminary data.</text>
</comment>
<evidence type="ECO:0000313" key="1">
    <source>
        <dbReference type="EMBL" id="CAG8613681.1"/>
    </source>
</evidence>
<dbReference type="EMBL" id="CAJVPM010016379">
    <property type="protein sequence ID" value="CAG8613681.1"/>
    <property type="molecule type" value="Genomic_DNA"/>
</dbReference>
<name>A0ACA9MV72_9GLOM</name>
<evidence type="ECO:0000313" key="2">
    <source>
        <dbReference type="Proteomes" id="UP000789860"/>
    </source>
</evidence>
<reference evidence="1" key="1">
    <citation type="submission" date="2021-06" db="EMBL/GenBank/DDBJ databases">
        <authorList>
            <person name="Kallberg Y."/>
            <person name="Tangrot J."/>
            <person name="Rosling A."/>
        </authorList>
    </citation>
    <scope>NUCLEOTIDE SEQUENCE</scope>
    <source>
        <strain evidence="1">AU212A</strain>
    </source>
</reference>